<evidence type="ECO:0000313" key="4">
    <source>
        <dbReference type="Proteomes" id="UP000249754"/>
    </source>
</evidence>
<evidence type="ECO:0000256" key="1">
    <source>
        <dbReference type="SAM" id="MobiDB-lite"/>
    </source>
</evidence>
<evidence type="ECO:0000313" key="3">
    <source>
        <dbReference type="EMBL" id="RAJ25535.1"/>
    </source>
</evidence>
<dbReference type="OrthoDB" id="5292580at2"/>
<name>A0A327SA27_9SPHI</name>
<dbReference type="RefSeq" id="WP_111635413.1">
    <property type="nucleotide sequence ID" value="NZ_QLLR01000026.1"/>
</dbReference>
<organism evidence="3 4">
    <name type="scientific">Pedobacter cryoconitis</name>
    <dbReference type="NCBI Taxonomy" id="188932"/>
    <lineage>
        <taxon>Bacteria</taxon>
        <taxon>Pseudomonadati</taxon>
        <taxon>Bacteroidota</taxon>
        <taxon>Sphingobacteriia</taxon>
        <taxon>Sphingobacteriales</taxon>
        <taxon>Sphingobacteriaceae</taxon>
        <taxon>Pedobacter</taxon>
    </lineage>
</organism>
<proteinExistence type="predicted"/>
<dbReference type="Proteomes" id="UP000249754">
    <property type="component" value="Unassembled WGS sequence"/>
</dbReference>
<dbReference type="InterPro" id="IPR025245">
    <property type="entry name" value="DUF4197"/>
</dbReference>
<dbReference type="EMBL" id="QLLR01000026">
    <property type="protein sequence ID" value="RAJ25535.1"/>
    <property type="molecule type" value="Genomic_DNA"/>
</dbReference>
<feature type="signal peptide" evidence="2">
    <location>
        <begin position="1"/>
        <end position="23"/>
    </location>
</feature>
<feature type="chain" id="PRO_5016420485" evidence="2">
    <location>
        <begin position="24"/>
        <end position="267"/>
    </location>
</feature>
<gene>
    <name evidence="3" type="ORF">LY11_04039</name>
</gene>
<dbReference type="Pfam" id="PF13852">
    <property type="entry name" value="DUF4197"/>
    <property type="match status" value="1"/>
</dbReference>
<dbReference type="STRING" id="188932.AY601_3929"/>
<protein>
    <submittedName>
        <fullName evidence="3">Uncharacterized protein DUF4197</fullName>
    </submittedName>
</protein>
<reference evidence="3 4" key="1">
    <citation type="submission" date="2018-06" db="EMBL/GenBank/DDBJ databases">
        <title>Genomic Encyclopedia of Archaeal and Bacterial Type Strains, Phase II (KMG-II): from individual species to whole genera.</title>
        <authorList>
            <person name="Goeker M."/>
        </authorList>
    </citation>
    <scope>NUCLEOTIDE SEQUENCE [LARGE SCALE GENOMIC DNA]</scope>
    <source>
        <strain evidence="3 4">DSM 14825</strain>
    </source>
</reference>
<comment type="caution">
    <text evidence="3">The sequence shown here is derived from an EMBL/GenBank/DDBJ whole genome shotgun (WGS) entry which is preliminary data.</text>
</comment>
<dbReference type="AlphaFoldDB" id="A0A327SA27"/>
<keyword evidence="2" id="KW-0732">Signal</keyword>
<sequence>MNKIKLASLAFAAIAFNSYTAQSQSLGNLLKKVKSATETKPATTQTATQTTGTTATTGTIAKPSNLEIGSGIKQALEAGISKGADQLSLKDGFLGNMAVKILFPPEAQKVEKTLRSIGLGSLADNVVTSLNRAAEDAAKEAKPIFVSAIKQMTITDATNILLGGENSATEYFKKATTAQLLEKFRPVVNASLSKVGAAKYWGDATGQYNKLPMVKPVTTDLQGYVTQKAVEGMFIQVAQEELTIRNNLGVRNTPILQKVFGYADQKK</sequence>
<feature type="region of interest" description="Disordered" evidence="1">
    <location>
        <begin position="38"/>
        <end position="57"/>
    </location>
</feature>
<accession>A0A327SA27</accession>
<evidence type="ECO:0000256" key="2">
    <source>
        <dbReference type="SAM" id="SignalP"/>
    </source>
</evidence>